<dbReference type="Pfam" id="PF00528">
    <property type="entry name" value="BPD_transp_1"/>
    <property type="match status" value="1"/>
</dbReference>
<keyword evidence="5 7" id="KW-1133">Transmembrane helix</keyword>
<evidence type="ECO:0000256" key="6">
    <source>
        <dbReference type="ARBA" id="ARBA00023136"/>
    </source>
</evidence>
<feature type="transmembrane region" description="Helical" evidence="7">
    <location>
        <begin position="178"/>
        <end position="199"/>
    </location>
</feature>
<sequence length="306" mass="33406">MSPKVRFLRFTHIIFLLFVGIEFFLPNQITREPLSGYAIGFASLIEIITLIICAVSKDRQKVDMAADLGTFLFIILIGWQLMTAKFNLVKPILFPPVGIIVNQFIEDLPQIGVNILSSLSIIVEGYILGLLAIPVGLFLATSKRVGNISGHVAGFLGAIPPIVYIPYGIALLPTFRSVSVLVIFLATFWPVFMGTISGVKNVDSRLLNSAKVLNLSRFSTMIHVILPASLSQIFVGANLGLCISFILLTSAEMIGARAGLGFYVKNYSDLGDYTRTLVGIVVIGVVVVISTWIVGSIQNRMLKWKS</sequence>
<protein>
    <submittedName>
        <fullName evidence="9">NitT/TauT family transport system permease protein</fullName>
    </submittedName>
</protein>
<name>A0A662ZIR8_9GAMM</name>
<keyword evidence="2 7" id="KW-0813">Transport</keyword>
<feature type="transmembrane region" description="Helical" evidence="7">
    <location>
        <begin position="7"/>
        <end position="25"/>
    </location>
</feature>
<dbReference type="PANTHER" id="PTHR30151:SF0">
    <property type="entry name" value="ABC TRANSPORTER PERMEASE PROTEIN MJ0413-RELATED"/>
    <property type="match status" value="1"/>
</dbReference>
<dbReference type="Gene3D" id="1.10.3720.10">
    <property type="entry name" value="MetI-like"/>
    <property type="match status" value="1"/>
</dbReference>
<comment type="subcellular location">
    <subcellularLocation>
        <location evidence="1 7">Cell membrane</location>
        <topology evidence="1 7">Multi-pass membrane protein</topology>
    </subcellularLocation>
</comment>
<evidence type="ECO:0000256" key="7">
    <source>
        <dbReference type="RuleBase" id="RU363032"/>
    </source>
</evidence>
<evidence type="ECO:0000256" key="3">
    <source>
        <dbReference type="ARBA" id="ARBA00022475"/>
    </source>
</evidence>
<gene>
    <name evidence="9" type="ORF">SAMN02910344_01770</name>
</gene>
<feature type="domain" description="ABC transmembrane type-1" evidence="8">
    <location>
        <begin position="118"/>
        <end position="294"/>
    </location>
</feature>
<keyword evidence="6 7" id="KW-0472">Membrane</keyword>
<dbReference type="Proteomes" id="UP000243745">
    <property type="component" value="Unassembled WGS sequence"/>
</dbReference>
<feature type="transmembrane region" description="Helical" evidence="7">
    <location>
        <begin position="37"/>
        <end position="56"/>
    </location>
</feature>
<feature type="transmembrane region" description="Helical" evidence="7">
    <location>
        <begin position="152"/>
        <end position="172"/>
    </location>
</feature>
<comment type="similarity">
    <text evidence="7">Belongs to the binding-protein-dependent transport system permease family.</text>
</comment>
<organism evidence="9 10">
    <name type="scientific">Ruminobacter amylophilus</name>
    <dbReference type="NCBI Taxonomy" id="867"/>
    <lineage>
        <taxon>Bacteria</taxon>
        <taxon>Pseudomonadati</taxon>
        <taxon>Pseudomonadota</taxon>
        <taxon>Gammaproteobacteria</taxon>
        <taxon>Aeromonadales</taxon>
        <taxon>Succinivibrionaceae</taxon>
        <taxon>Ruminobacter</taxon>
    </lineage>
</organism>
<feature type="transmembrane region" description="Helical" evidence="7">
    <location>
        <begin position="277"/>
        <end position="297"/>
    </location>
</feature>
<evidence type="ECO:0000259" key="8">
    <source>
        <dbReference type="PROSITE" id="PS50928"/>
    </source>
</evidence>
<dbReference type="RefSeq" id="WP_031579628.1">
    <property type="nucleotide sequence ID" value="NZ_FOXF01000039.1"/>
</dbReference>
<evidence type="ECO:0000256" key="4">
    <source>
        <dbReference type="ARBA" id="ARBA00022692"/>
    </source>
</evidence>
<dbReference type="OrthoDB" id="5298727at2"/>
<dbReference type="GO" id="GO:0055085">
    <property type="term" value="P:transmembrane transport"/>
    <property type="evidence" value="ECO:0007669"/>
    <property type="project" value="InterPro"/>
</dbReference>
<evidence type="ECO:0000313" key="9">
    <source>
        <dbReference type="EMBL" id="SFP57834.1"/>
    </source>
</evidence>
<keyword evidence="10" id="KW-1185">Reference proteome</keyword>
<dbReference type="EMBL" id="FOXF01000039">
    <property type="protein sequence ID" value="SFP57834.1"/>
    <property type="molecule type" value="Genomic_DNA"/>
</dbReference>
<feature type="transmembrane region" description="Helical" evidence="7">
    <location>
        <begin position="68"/>
        <end position="88"/>
    </location>
</feature>
<reference evidence="9 10" key="1">
    <citation type="submission" date="2016-10" db="EMBL/GenBank/DDBJ databases">
        <authorList>
            <person name="Varghese N."/>
            <person name="Submissions S."/>
        </authorList>
    </citation>
    <scope>NUCLEOTIDE SEQUENCE [LARGE SCALE GENOMIC DNA]</scope>
    <source>
        <strain evidence="9 10">DSM 1361</strain>
    </source>
</reference>
<dbReference type="PANTHER" id="PTHR30151">
    <property type="entry name" value="ALKANE SULFONATE ABC TRANSPORTER-RELATED, MEMBRANE SUBUNIT"/>
    <property type="match status" value="1"/>
</dbReference>
<evidence type="ECO:0000313" key="10">
    <source>
        <dbReference type="Proteomes" id="UP000243745"/>
    </source>
</evidence>
<proteinExistence type="inferred from homology"/>
<dbReference type="GO" id="GO:0005886">
    <property type="term" value="C:plasma membrane"/>
    <property type="evidence" value="ECO:0007669"/>
    <property type="project" value="UniProtKB-SubCell"/>
</dbReference>
<feature type="transmembrane region" description="Helical" evidence="7">
    <location>
        <begin position="220"/>
        <end position="248"/>
    </location>
</feature>
<dbReference type="AlphaFoldDB" id="A0A662ZIR8"/>
<accession>A0A662ZIR8</accession>
<dbReference type="CDD" id="cd06261">
    <property type="entry name" value="TM_PBP2"/>
    <property type="match status" value="1"/>
</dbReference>
<evidence type="ECO:0000256" key="5">
    <source>
        <dbReference type="ARBA" id="ARBA00022989"/>
    </source>
</evidence>
<dbReference type="PROSITE" id="PS50928">
    <property type="entry name" value="ABC_TM1"/>
    <property type="match status" value="1"/>
</dbReference>
<keyword evidence="3" id="KW-1003">Cell membrane</keyword>
<evidence type="ECO:0000256" key="2">
    <source>
        <dbReference type="ARBA" id="ARBA00022448"/>
    </source>
</evidence>
<feature type="transmembrane region" description="Helical" evidence="7">
    <location>
        <begin position="115"/>
        <end position="140"/>
    </location>
</feature>
<dbReference type="InterPro" id="IPR000515">
    <property type="entry name" value="MetI-like"/>
</dbReference>
<dbReference type="SUPFAM" id="SSF161098">
    <property type="entry name" value="MetI-like"/>
    <property type="match status" value="1"/>
</dbReference>
<keyword evidence="4 7" id="KW-0812">Transmembrane</keyword>
<dbReference type="InterPro" id="IPR035906">
    <property type="entry name" value="MetI-like_sf"/>
</dbReference>
<evidence type="ECO:0000256" key="1">
    <source>
        <dbReference type="ARBA" id="ARBA00004651"/>
    </source>
</evidence>